<dbReference type="RefSeq" id="WP_115495934.1">
    <property type="nucleotide sequence ID" value="NZ_QRBE01000007.1"/>
</dbReference>
<dbReference type="OrthoDB" id="9806499at2"/>
<evidence type="ECO:0000256" key="1">
    <source>
        <dbReference type="ARBA" id="ARBA00004651"/>
    </source>
</evidence>
<organism evidence="8 9">
    <name type="scientific">Dyella monticola</name>
    <dbReference type="NCBI Taxonomy" id="1927958"/>
    <lineage>
        <taxon>Bacteria</taxon>
        <taxon>Pseudomonadati</taxon>
        <taxon>Pseudomonadota</taxon>
        <taxon>Gammaproteobacteria</taxon>
        <taxon>Lysobacterales</taxon>
        <taxon>Rhodanobacteraceae</taxon>
        <taxon>Dyella</taxon>
    </lineage>
</organism>
<evidence type="ECO:0000313" key="9">
    <source>
        <dbReference type="Proteomes" id="UP000254258"/>
    </source>
</evidence>
<evidence type="ECO:0000256" key="6">
    <source>
        <dbReference type="ARBA" id="ARBA00023136"/>
    </source>
</evidence>
<feature type="transmembrane region" description="Helical" evidence="7">
    <location>
        <begin position="161"/>
        <end position="182"/>
    </location>
</feature>
<comment type="caution">
    <text evidence="8">The sequence shown here is derived from an EMBL/GenBank/DDBJ whole genome shotgun (WGS) entry which is preliminary data.</text>
</comment>
<keyword evidence="4 7" id="KW-0812">Transmembrane</keyword>
<feature type="transmembrane region" description="Helical" evidence="7">
    <location>
        <begin position="374"/>
        <end position="397"/>
    </location>
</feature>
<dbReference type="InterPro" id="IPR005614">
    <property type="entry name" value="NrfD-like"/>
</dbReference>
<feature type="transmembrane region" description="Helical" evidence="7">
    <location>
        <begin position="40"/>
        <end position="59"/>
    </location>
</feature>
<feature type="transmembrane region" description="Helical" evidence="7">
    <location>
        <begin position="417"/>
        <end position="442"/>
    </location>
</feature>
<evidence type="ECO:0000256" key="5">
    <source>
        <dbReference type="ARBA" id="ARBA00022989"/>
    </source>
</evidence>
<evidence type="ECO:0000313" key="8">
    <source>
        <dbReference type="EMBL" id="RDS80789.1"/>
    </source>
</evidence>
<gene>
    <name evidence="8" type="ORF">DWU98_12590</name>
</gene>
<reference evidence="8 9" key="1">
    <citation type="submission" date="2018-07" db="EMBL/GenBank/DDBJ databases">
        <title>Dyella monticola sp. nov. and Dyella psychrodurans sp. nov. isolated from monsoon evergreen broad-leaved forest soil of Dinghu Mountain, China.</title>
        <authorList>
            <person name="Gao Z."/>
            <person name="Qiu L."/>
        </authorList>
    </citation>
    <scope>NUCLEOTIDE SEQUENCE [LARGE SCALE GENOMIC DNA]</scope>
    <source>
        <strain evidence="8 9">4G-K06</strain>
    </source>
</reference>
<keyword evidence="5 7" id="KW-1133">Transmembrane helix</keyword>
<keyword evidence="3" id="KW-1003">Cell membrane</keyword>
<dbReference type="Proteomes" id="UP000254258">
    <property type="component" value="Unassembled WGS sequence"/>
</dbReference>
<accession>A0A370WXC5</accession>
<sequence length="455" mass="51731">MSTPGQVAPTDNRLLTSAQTYTTISEKIGVLTLSPRSRPLWMAAFVCSLLLTLMFAAGVGELFEKGVGIWGINIPVAWAFALINYVWWIAIGMAGTFISAALYLTRQAWRSSLNRYAEAMTVFAVSVSGLFPIFHLGRPWFFYWVAFYPNRMGLWPQWRSSLVWDFLAILAYLAVSIMYWYVGLLPDLATLRDQAPTRGKQVFYGLLALGWRGEARHWKRFESLNLVLAGLAVPLVFSVHSMVALDFSEATLPGWHSTLFPPFFVAGAFFSGFAMALVLGIPLRRWLGLGDIITLKHLDNLSKMMLAAGLFVAYNYVVEFFMAFYSGDPYEMAEVKDRLVGPYAWVFWTVIACNVITPQCLWSPRIRRSPGTLFAISVLVLIGMWFERFMLIVNSLFRTYLPSSWGMFYPTVWDLVFLFGSIGLFLFLFVLFVRLLPIVAIYEMRKLIHKREEPG</sequence>
<protein>
    <submittedName>
        <fullName evidence="8">Hydrogenase</fullName>
    </submittedName>
</protein>
<dbReference type="PANTHER" id="PTHR43044:SF2">
    <property type="entry name" value="POLYSULPHIDE REDUCTASE NRFD"/>
    <property type="match status" value="1"/>
</dbReference>
<feature type="transmembrane region" description="Helical" evidence="7">
    <location>
        <begin position="345"/>
        <end position="362"/>
    </location>
</feature>
<keyword evidence="6 7" id="KW-0472">Membrane</keyword>
<dbReference type="AlphaFoldDB" id="A0A370WXC5"/>
<evidence type="ECO:0000256" key="2">
    <source>
        <dbReference type="ARBA" id="ARBA00008929"/>
    </source>
</evidence>
<evidence type="ECO:0000256" key="3">
    <source>
        <dbReference type="ARBA" id="ARBA00022475"/>
    </source>
</evidence>
<feature type="transmembrane region" description="Helical" evidence="7">
    <location>
        <begin position="304"/>
        <end position="325"/>
    </location>
</feature>
<name>A0A370WXC5_9GAMM</name>
<evidence type="ECO:0000256" key="4">
    <source>
        <dbReference type="ARBA" id="ARBA00022692"/>
    </source>
</evidence>
<feature type="transmembrane region" description="Helical" evidence="7">
    <location>
        <begin position="263"/>
        <end position="283"/>
    </location>
</feature>
<dbReference type="EMBL" id="QRBE01000007">
    <property type="protein sequence ID" value="RDS80789.1"/>
    <property type="molecule type" value="Genomic_DNA"/>
</dbReference>
<feature type="transmembrane region" description="Helical" evidence="7">
    <location>
        <begin position="116"/>
        <end position="141"/>
    </location>
</feature>
<comment type="subcellular location">
    <subcellularLocation>
        <location evidence="1">Cell membrane</location>
        <topology evidence="1">Multi-pass membrane protein</topology>
    </subcellularLocation>
</comment>
<evidence type="ECO:0000256" key="7">
    <source>
        <dbReference type="SAM" id="Phobius"/>
    </source>
</evidence>
<keyword evidence="9" id="KW-1185">Reference proteome</keyword>
<dbReference type="PANTHER" id="PTHR43044">
    <property type="match status" value="1"/>
</dbReference>
<proteinExistence type="inferred from homology"/>
<dbReference type="GO" id="GO:0005886">
    <property type="term" value="C:plasma membrane"/>
    <property type="evidence" value="ECO:0007669"/>
    <property type="project" value="UniProtKB-SubCell"/>
</dbReference>
<feature type="transmembrane region" description="Helical" evidence="7">
    <location>
        <begin position="224"/>
        <end position="243"/>
    </location>
</feature>
<comment type="similarity">
    <text evidence="2">Belongs to the NrfD family.</text>
</comment>
<feature type="transmembrane region" description="Helical" evidence="7">
    <location>
        <begin position="79"/>
        <end position="104"/>
    </location>
</feature>
<dbReference type="Pfam" id="PF03916">
    <property type="entry name" value="NrfD"/>
    <property type="match status" value="1"/>
</dbReference>